<dbReference type="InterPro" id="IPR011333">
    <property type="entry name" value="SKP1/BTB/POZ_sf"/>
</dbReference>
<gene>
    <name evidence="1" type="ORF">X797_011216</name>
</gene>
<organism evidence="1 2">
    <name type="scientific">Metarhizium robertsii</name>
    <dbReference type="NCBI Taxonomy" id="568076"/>
    <lineage>
        <taxon>Eukaryota</taxon>
        <taxon>Fungi</taxon>
        <taxon>Dikarya</taxon>
        <taxon>Ascomycota</taxon>
        <taxon>Pezizomycotina</taxon>
        <taxon>Sordariomycetes</taxon>
        <taxon>Hypocreomycetidae</taxon>
        <taxon>Hypocreales</taxon>
        <taxon>Clavicipitaceae</taxon>
        <taxon>Metarhizium</taxon>
    </lineage>
</organism>
<protein>
    <submittedName>
        <fullName evidence="1">BTB/POZ domain protein</fullName>
    </submittedName>
</protein>
<reference evidence="1 2" key="1">
    <citation type="submission" date="2014-02" db="EMBL/GenBank/DDBJ databases">
        <title>The genome sequence of the entomopathogenic fungus Metarhizium robertsii ARSEF 2575.</title>
        <authorList>
            <person name="Giuliano Garisto Donzelli B."/>
            <person name="Roe B.A."/>
            <person name="Macmil S.L."/>
            <person name="Krasnoff S.B."/>
            <person name="Gibson D.M."/>
        </authorList>
    </citation>
    <scope>NUCLEOTIDE SEQUENCE [LARGE SCALE GENOMIC DNA]</scope>
    <source>
        <strain evidence="1 2">ARSEF 2575</strain>
    </source>
</reference>
<comment type="caution">
    <text evidence="1">The sequence shown here is derived from an EMBL/GenBank/DDBJ whole genome shotgun (WGS) entry which is preliminary data.</text>
</comment>
<name>A0A0A1UMJ8_9HYPO</name>
<sequence>MEEIIDNNPGTMIDIAPDGDVVLVVGQKKCSIRVHSLILKAASNPFSAMLGVDFKEGCDMTDMEEPVKLPLPEDNVVGLKYICAVAHHQNKMVPELWRRTIGTWLHPHGKGFDELIRLTAAALLFRNARAFKAITKELILNYSGSYISIWSQDLDPFINWKVFCMLEEERNSARLQLAQILLSGVNTGGCCHKCGWSSKYAFAYVQLLESLWPVGLACLSDALDQAGGMPEPVPLEESAVCKFGYKHTVPQYGSDRRGKLENLKNSNGLCLLCVLSGGAESGNYGISHEH</sequence>
<accession>A0A0A1UMJ8</accession>
<dbReference type="Proteomes" id="UP000030151">
    <property type="component" value="Unassembled WGS sequence"/>
</dbReference>
<proteinExistence type="predicted"/>
<dbReference type="AlphaFoldDB" id="A0A0A1UMJ8"/>
<evidence type="ECO:0000313" key="2">
    <source>
        <dbReference type="Proteomes" id="UP000030151"/>
    </source>
</evidence>
<dbReference type="EMBL" id="JELW01000068">
    <property type="protein sequence ID" value="EXU95701.1"/>
    <property type="molecule type" value="Genomic_DNA"/>
</dbReference>
<evidence type="ECO:0000313" key="1">
    <source>
        <dbReference type="EMBL" id="EXU95701.1"/>
    </source>
</evidence>
<dbReference type="Gene3D" id="3.30.710.10">
    <property type="entry name" value="Potassium Channel Kv1.1, Chain A"/>
    <property type="match status" value="1"/>
</dbReference>
<dbReference type="HOGENOM" id="CLU_054243_0_0_1"/>